<protein>
    <submittedName>
        <fullName evidence="4">LisH domain-containing protein</fullName>
    </submittedName>
</protein>
<reference evidence="4" key="1">
    <citation type="submission" date="2016-11" db="UniProtKB">
        <authorList>
            <consortium name="WormBaseParasite"/>
        </authorList>
    </citation>
    <scope>IDENTIFICATION</scope>
</reference>
<feature type="compositionally biased region" description="Basic and acidic residues" evidence="1">
    <location>
        <begin position="511"/>
        <end position="522"/>
    </location>
</feature>
<dbReference type="Pfam" id="PF08513">
    <property type="entry name" value="LisH"/>
    <property type="match status" value="1"/>
</dbReference>
<feature type="compositionally biased region" description="Basic and acidic residues" evidence="1">
    <location>
        <begin position="797"/>
        <end position="810"/>
    </location>
</feature>
<feature type="compositionally biased region" description="Basic and acidic residues" evidence="1">
    <location>
        <begin position="1076"/>
        <end position="1086"/>
    </location>
</feature>
<dbReference type="SMART" id="SM00667">
    <property type="entry name" value="LisH"/>
    <property type="match status" value="1"/>
</dbReference>
<feature type="compositionally biased region" description="Low complexity" evidence="1">
    <location>
        <begin position="488"/>
        <end position="501"/>
    </location>
</feature>
<evidence type="ECO:0000259" key="2">
    <source>
        <dbReference type="PROSITE" id="PS50897"/>
    </source>
</evidence>
<evidence type="ECO:0000256" key="1">
    <source>
        <dbReference type="SAM" id="MobiDB-lite"/>
    </source>
</evidence>
<feature type="compositionally biased region" description="Gly residues" evidence="1">
    <location>
        <begin position="696"/>
        <end position="707"/>
    </location>
</feature>
<feature type="compositionally biased region" description="Low complexity" evidence="1">
    <location>
        <begin position="1064"/>
        <end position="1075"/>
    </location>
</feature>
<dbReference type="PROSITE" id="PS50896">
    <property type="entry name" value="LISH"/>
    <property type="match status" value="1"/>
</dbReference>
<sequence>QRIRLGIRHLAPAESTAPSSAATPLAPAASSMASGRDCRPDQWLASLPERQLAPEQDLNRLLLDYLRHQGHLEAAEAFQREARGLPTPETAAVPHAELRCRIREAVQSGRIDEAAELLESARPGLLASRPGLEFRLRLQQLLELVRVGRPSEALDLAQQRLAPLAEARPERLSDLEEAMGLLAFERPAESAAFGHWLGQGQRRRLAGLLDAAIAGARPRGRCGGRWGWQRRCGARGSSEDKSGKDGAADFESRLAGRGVGVVAAGHLAELLRAGRLTWAELDGETFAAVSEIDFPEHALVSALKEFEEAADDLRPGEARTVALNCALKAWRESAMGHSASKGPSEASLKRLLQRTGFSHEVTAGQRRYGPPPGRQREPPRPPSCEVFISRLPPDAFEDSLVPLLEEEPGRCSTCKSPQNLPAALTRASPSPSLPAPPMPSAPPSAPLPSADCSVPTHLRLQSAFKSAGLNGLTGVGLLRPAAAAASSNVPSASSQSPASNPRLLFPGIRQPRPDDARRRKNGLVKDRGRCVFADCSGAAPATSVWTGRTPLKSCGDQQRQSKEARRCPSTTSCVPAHQEDRETLNPAPPAAHPQPKALPEAELRRRVASFGQLDSVTRNSRLADGAGPAARAAASLVRSPDAADALVASLMVCRRSRSPQVHVGVGHRLLVQHGDLLLHLLQSSGGRAGRQRGGRATRGGGGAAVGQADGDGGVTGVAAVKLVSLPHGGLVVDALDRHRDVLRLADVARSRGVQRAHEAAVDPAEGAGAEAIGGAHGNQQNPGNRVCGEAAGAPLDPHGDREAPPTRLEQRHGPHPHLVVALRHRLQQGAADQLLHGRRTAAAVGSPGQRLALRWLPHLVPVPAVQPLLKGDVCDGPHPHLVVALRHRLQQGAADQLLLGRRTAAAVGSPGQRLALRWLPHLVPVPAVQPLLKGDAVVLPAAVAVGLVLHIVVDHCAIRRVRLPPQQLEPDGAGTGSADSDLAGISSASGSARVRRMMRAGFEHRCRVVLYCGCWNSSRHATSCGGPRVSCGGAMASTMSSWHFSSGQFVFGAVVGATVATGAGVASAGSGSRGSSRAEGEARRDSVPTGNDSSEEALRRPNRKRRVALRCRIRMESDSGLRVGGRSSALARASSSCPWMVGQAAHCRLRKSGRCSHWQWRRQDRLELAGKLRPPPLLPLRPSGSSNCESPLLSSGSLAETSKSSGPRRFSSHHPPIRHQRRPPLQPNLVAGCRLAVELVRRRRLGRQRLYVDDAALAAVLLLPLQQYLRHHEESVAAGRPEILGREGTNQLLIRLSLVLTVPDALRAVLQMTGVGQRLGRRPLAGGVRLRLVQRIDVVAGREGRLPLPDLAGGRVRVLNGLVRADQAVVNGVAQHVALVADHQVRPMQDDPAGRDQPHHDVE</sequence>
<feature type="compositionally biased region" description="Low complexity" evidence="1">
    <location>
        <begin position="10"/>
        <end position="34"/>
    </location>
</feature>
<feature type="region of interest" description="Disordered" evidence="1">
    <location>
        <begin position="1172"/>
        <end position="1225"/>
    </location>
</feature>
<feature type="region of interest" description="Disordered" evidence="1">
    <location>
        <begin position="786"/>
        <end position="810"/>
    </location>
</feature>
<organism evidence="3 4">
    <name type="scientific">Macrostomum lignano</name>
    <dbReference type="NCBI Taxonomy" id="282301"/>
    <lineage>
        <taxon>Eukaryota</taxon>
        <taxon>Metazoa</taxon>
        <taxon>Spiralia</taxon>
        <taxon>Lophotrochozoa</taxon>
        <taxon>Platyhelminthes</taxon>
        <taxon>Rhabditophora</taxon>
        <taxon>Macrostomorpha</taxon>
        <taxon>Macrostomida</taxon>
        <taxon>Macrostomidae</taxon>
        <taxon>Macrostomum</taxon>
    </lineage>
</organism>
<accession>A0A1I8IWX4</accession>
<feature type="region of interest" description="Disordered" evidence="1">
    <location>
        <begin position="1384"/>
        <end position="1403"/>
    </location>
</feature>
<dbReference type="Proteomes" id="UP000095280">
    <property type="component" value="Unplaced"/>
</dbReference>
<feature type="region of interest" description="Disordered" evidence="1">
    <location>
        <begin position="359"/>
        <end position="385"/>
    </location>
</feature>
<dbReference type="Pfam" id="PF10607">
    <property type="entry name" value="CTLH"/>
    <property type="match status" value="1"/>
</dbReference>
<feature type="compositionally biased region" description="Low complexity" evidence="1">
    <location>
        <begin position="420"/>
        <end position="430"/>
    </location>
</feature>
<dbReference type="WBParaSite" id="maker-uti_cns_0017624-snap-gene-0.2-mRNA-1">
    <property type="protein sequence ID" value="maker-uti_cns_0017624-snap-gene-0.2-mRNA-1"/>
    <property type="gene ID" value="maker-uti_cns_0017624-snap-gene-0.2"/>
</dbReference>
<feature type="compositionally biased region" description="Polar residues" evidence="1">
    <location>
        <begin position="1183"/>
        <end position="1205"/>
    </location>
</feature>
<feature type="region of interest" description="Disordered" evidence="1">
    <location>
        <begin position="408"/>
        <end position="450"/>
    </location>
</feature>
<dbReference type="PROSITE" id="PS50897">
    <property type="entry name" value="CTLH"/>
    <property type="match status" value="1"/>
</dbReference>
<dbReference type="InterPro" id="IPR006594">
    <property type="entry name" value="LisH"/>
</dbReference>
<evidence type="ECO:0000313" key="3">
    <source>
        <dbReference type="Proteomes" id="UP000095280"/>
    </source>
</evidence>
<feature type="region of interest" description="Disordered" evidence="1">
    <location>
        <begin position="1064"/>
        <end position="1103"/>
    </location>
</feature>
<dbReference type="InterPro" id="IPR050618">
    <property type="entry name" value="Ubq-SigPath_Reg"/>
</dbReference>
<keyword evidence="3" id="KW-1185">Reference proteome</keyword>
<feature type="domain" description="CTLH" evidence="2">
    <location>
        <begin position="95"/>
        <end position="152"/>
    </location>
</feature>
<evidence type="ECO:0000313" key="4">
    <source>
        <dbReference type="WBParaSite" id="maker-uti_cns_0017624-snap-gene-0.2-mRNA-1"/>
    </source>
</evidence>
<feature type="region of interest" description="Disordered" evidence="1">
    <location>
        <begin position="686"/>
        <end position="707"/>
    </location>
</feature>
<feature type="region of interest" description="Disordered" evidence="1">
    <location>
        <begin position="1"/>
        <end position="34"/>
    </location>
</feature>
<name>A0A1I8IWX4_9PLAT</name>
<dbReference type="SMART" id="SM00668">
    <property type="entry name" value="CTLH"/>
    <property type="match status" value="1"/>
</dbReference>
<feature type="compositionally biased region" description="Pro residues" evidence="1">
    <location>
        <begin position="431"/>
        <end position="446"/>
    </location>
</feature>
<feature type="region of interest" description="Disordered" evidence="1">
    <location>
        <begin position="488"/>
        <end position="522"/>
    </location>
</feature>
<feature type="region of interest" description="Disordered" evidence="1">
    <location>
        <begin position="546"/>
        <end position="596"/>
    </location>
</feature>
<feature type="compositionally biased region" description="Basic residues" evidence="1">
    <location>
        <begin position="1210"/>
        <end position="1222"/>
    </location>
</feature>
<proteinExistence type="predicted"/>
<dbReference type="PANTHER" id="PTHR12864">
    <property type="entry name" value="RAN BINDING PROTEIN 9-RELATED"/>
    <property type="match status" value="1"/>
</dbReference>
<dbReference type="InterPro" id="IPR024964">
    <property type="entry name" value="CTLH/CRA"/>
</dbReference>
<dbReference type="InterPro" id="IPR006595">
    <property type="entry name" value="CTLH_C"/>
</dbReference>